<organism evidence="6 7">
    <name type="scientific">Aquamicrobium zhengzhouense</name>
    <dbReference type="NCBI Taxonomy" id="2781738"/>
    <lineage>
        <taxon>Bacteria</taxon>
        <taxon>Pseudomonadati</taxon>
        <taxon>Pseudomonadota</taxon>
        <taxon>Alphaproteobacteria</taxon>
        <taxon>Hyphomicrobiales</taxon>
        <taxon>Phyllobacteriaceae</taxon>
        <taxon>Aquamicrobium</taxon>
    </lineage>
</organism>
<dbReference type="Pfam" id="PF00436">
    <property type="entry name" value="SSB"/>
    <property type="match status" value="1"/>
</dbReference>
<dbReference type="EMBL" id="JADGMQ010000003">
    <property type="protein sequence ID" value="MBI1620318.1"/>
    <property type="molecule type" value="Genomic_DNA"/>
</dbReference>
<evidence type="ECO:0000313" key="7">
    <source>
        <dbReference type="Proteomes" id="UP000601789"/>
    </source>
</evidence>
<evidence type="ECO:0000256" key="2">
    <source>
        <dbReference type="ARBA" id="ARBA00023172"/>
    </source>
</evidence>
<protein>
    <recommendedName>
        <fullName evidence="4">Single-stranded DNA-binding protein</fullName>
    </recommendedName>
</protein>
<dbReference type="InterPro" id="IPR011344">
    <property type="entry name" value="ssDNA-bd"/>
</dbReference>
<gene>
    <name evidence="6" type="ORF">IOD40_06520</name>
</gene>
<dbReference type="SUPFAM" id="SSF50249">
    <property type="entry name" value="Nucleic acid-binding proteins"/>
    <property type="match status" value="1"/>
</dbReference>
<proteinExistence type="predicted"/>
<dbReference type="PROSITE" id="PS50935">
    <property type="entry name" value="SSB"/>
    <property type="match status" value="1"/>
</dbReference>
<feature type="region of interest" description="Disordered" evidence="5">
    <location>
        <begin position="92"/>
        <end position="137"/>
    </location>
</feature>
<feature type="compositionally biased region" description="Polar residues" evidence="5">
    <location>
        <begin position="92"/>
        <end position="107"/>
    </location>
</feature>
<keyword evidence="2" id="KW-0233">DNA recombination</keyword>
<keyword evidence="7" id="KW-1185">Reference proteome</keyword>
<accession>A0ABS0SD17</accession>
<reference evidence="6 7" key="1">
    <citation type="submission" date="2020-10" db="EMBL/GenBank/DDBJ databases">
        <title>Aquamicrobium zhengzhouensis sp. nov., a exopolysaccharide producing bacterium isolated from farmland soil.</title>
        <authorList>
            <person name="Wang X."/>
        </authorList>
    </citation>
    <scope>NUCLEOTIDE SEQUENCE [LARGE SCALE GENOMIC DNA]</scope>
    <source>
        <strain evidence="7">cd-1</strain>
    </source>
</reference>
<sequence>MKTIVIAGRTGKPAELRRTQNGDAVLSFSVAVDDGFGQNKKTLWFDCSVWGKRGETLKDMLPKGKEVTVSGDLSTREHDGKTYLTVRVNELTLQGGRSSEGTSSRQDQGMYDREPAGGGYGGGRDLDDDIPFSPEWR</sequence>
<evidence type="ECO:0000256" key="3">
    <source>
        <dbReference type="PROSITE-ProRule" id="PRU00252"/>
    </source>
</evidence>
<dbReference type="CDD" id="cd04496">
    <property type="entry name" value="SSB_OBF"/>
    <property type="match status" value="1"/>
</dbReference>
<dbReference type="InterPro" id="IPR012340">
    <property type="entry name" value="NA-bd_OB-fold"/>
</dbReference>
<dbReference type="NCBIfam" id="TIGR00621">
    <property type="entry name" value="ssb"/>
    <property type="match status" value="1"/>
</dbReference>
<dbReference type="PANTHER" id="PTHR10302">
    <property type="entry name" value="SINGLE-STRANDED DNA-BINDING PROTEIN"/>
    <property type="match status" value="1"/>
</dbReference>
<comment type="caution">
    <text evidence="6">The sequence shown here is derived from an EMBL/GenBank/DDBJ whole genome shotgun (WGS) entry which is preliminary data.</text>
</comment>
<dbReference type="RefSeq" id="WP_198475560.1">
    <property type="nucleotide sequence ID" value="NZ_JADGMQ010000003.1"/>
</dbReference>
<evidence type="ECO:0000256" key="4">
    <source>
        <dbReference type="RuleBase" id="RU000524"/>
    </source>
</evidence>
<dbReference type="PANTHER" id="PTHR10302:SF0">
    <property type="entry name" value="SINGLE-STRANDED DNA-BINDING PROTEIN, MITOCHONDRIAL"/>
    <property type="match status" value="1"/>
</dbReference>
<dbReference type="Proteomes" id="UP000601789">
    <property type="component" value="Unassembled WGS sequence"/>
</dbReference>
<name>A0ABS0SD17_9HYPH</name>
<evidence type="ECO:0000256" key="1">
    <source>
        <dbReference type="ARBA" id="ARBA00023125"/>
    </source>
</evidence>
<dbReference type="GO" id="GO:0003677">
    <property type="term" value="F:DNA binding"/>
    <property type="evidence" value="ECO:0007669"/>
    <property type="project" value="UniProtKB-KW"/>
</dbReference>
<dbReference type="InterPro" id="IPR000424">
    <property type="entry name" value="Primosome_PriB/ssb"/>
</dbReference>
<evidence type="ECO:0000256" key="5">
    <source>
        <dbReference type="SAM" id="MobiDB-lite"/>
    </source>
</evidence>
<dbReference type="Gene3D" id="2.40.50.140">
    <property type="entry name" value="Nucleic acid-binding proteins"/>
    <property type="match status" value="1"/>
</dbReference>
<evidence type="ECO:0000313" key="6">
    <source>
        <dbReference type="EMBL" id="MBI1620318.1"/>
    </source>
</evidence>
<keyword evidence="1 3" id="KW-0238">DNA-binding</keyword>